<dbReference type="Pfam" id="PF09976">
    <property type="entry name" value="TPR_21"/>
    <property type="match status" value="1"/>
</dbReference>
<dbReference type="AlphaFoldDB" id="A0A939DPL9"/>
<reference evidence="11" key="1">
    <citation type="submission" date="2021-03" db="EMBL/GenBank/DDBJ databases">
        <title>novel species isolated from a fishpond in China.</title>
        <authorList>
            <person name="Lu H."/>
            <person name="Cai Z."/>
        </authorList>
    </citation>
    <scope>NUCLEOTIDE SEQUENCE</scope>
    <source>
        <strain evidence="11">JCM 30855</strain>
    </source>
</reference>
<evidence type="ECO:0000256" key="1">
    <source>
        <dbReference type="ARBA" id="ARBA00004401"/>
    </source>
</evidence>
<evidence type="ECO:0000256" key="7">
    <source>
        <dbReference type="ARBA" id="ARBA00024197"/>
    </source>
</evidence>
<evidence type="ECO:0000256" key="8">
    <source>
        <dbReference type="ARBA" id="ARBA00024235"/>
    </source>
</evidence>
<proteinExistence type="inferred from homology"/>
<keyword evidence="3 9" id="KW-0812">Transmembrane</keyword>
<dbReference type="InterPro" id="IPR018704">
    <property type="entry name" value="SecYEG/CpoB_TPR"/>
</dbReference>
<evidence type="ECO:0000256" key="4">
    <source>
        <dbReference type="ARBA" id="ARBA00022989"/>
    </source>
</evidence>
<evidence type="ECO:0000313" key="11">
    <source>
        <dbReference type="EMBL" id="MBN7826419.1"/>
    </source>
</evidence>
<keyword evidence="12" id="KW-1185">Reference proteome</keyword>
<dbReference type="PIRSF" id="PIRSF006170">
    <property type="entry name" value="YfgM"/>
    <property type="match status" value="1"/>
</dbReference>
<evidence type="ECO:0000256" key="5">
    <source>
        <dbReference type="ARBA" id="ARBA00023136"/>
    </source>
</evidence>
<keyword evidence="2" id="KW-1003">Cell membrane</keyword>
<evidence type="ECO:0000256" key="3">
    <source>
        <dbReference type="ARBA" id="ARBA00022692"/>
    </source>
</evidence>
<dbReference type="RefSeq" id="WP_206574532.1">
    <property type="nucleotide sequence ID" value="NZ_JAFKCV010000008.1"/>
</dbReference>
<dbReference type="GO" id="GO:0005886">
    <property type="term" value="C:plasma membrane"/>
    <property type="evidence" value="ECO:0007669"/>
    <property type="project" value="UniProtKB-SubCell"/>
</dbReference>
<dbReference type="InterPro" id="IPR026039">
    <property type="entry name" value="YfgM"/>
</dbReference>
<gene>
    <name evidence="11" type="ORF">J0A66_14385</name>
</gene>
<dbReference type="EMBL" id="JAFKCV010000008">
    <property type="protein sequence ID" value="MBN7826419.1"/>
    <property type="molecule type" value="Genomic_DNA"/>
</dbReference>
<keyword evidence="4 9" id="KW-1133">Transmembrane helix</keyword>
<comment type="similarity">
    <text evidence="7">Belongs to the YfgM family.</text>
</comment>
<dbReference type="GO" id="GO:0044877">
    <property type="term" value="F:protein-containing complex binding"/>
    <property type="evidence" value="ECO:0007669"/>
    <property type="project" value="InterPro"/>
</dbReference>
<feature type="domain" description="Ancillary SecYEG translocon subunit/Cell division coordinator CpoB TPR" evidence="10">
    <location>
        <begin position="15"/>
        <end position="201"/>
    </location>
</feature>
<keyword evidence="6" id="KW-0143">Chaperone</keyword>
<dbReference type="Proteomes" id="UP000664654">
    <property type="component" value="Unassembled WGS sequence"/>
</dbReference>
<evidence type="ECO:0000256" key="2">
    <source>
        <dbReference type="ARBA" id="ARBA00022475"/>
    </source>
</evidence>
<evidence type="ECO:0000259" key="10">
    <source>
        <dbReference type="Pfam" id="PF09976"/>
    </source>
</evidence>
<protein>
    <recommendedName>
        <fullName evidence="8">Ancillary SecYEG translocon subunit</fullName>
    </recommendedName>
</protein>
<dbReference type="PANTHER" id="PTHR38035">
    <property type="entry name" value="UPF0070 PROTEIN YFGM"/>
    <property type="match status" value="1"/>
</dbReference>
<dbReference type="InterPro" id="IPR011990">
    <property type="entry name" value="TPR-like_helical_dom_sf"/>
</dbReference>
<comment type="subcellular location">
    <subcellularLocation>
        <location evidence="1">Cell membrane</location>
        <topology evidence="1">Single-pass type II membrane protein</topology>
    </subcellularLocation>
</comment>
<comment type="caution">
    <text evidence="11">The sequence shown here is derived from an EMBL/GenBank/DDBJ whole genome shotgun (WGS) entry which is preliminary data.</text>
</comment>
<feature type="transmembrane region" description="Helical" evidence="9">
    <location>
        <begin position="25"/>
        <end position="42"/>
    </location>
</feature>
<keyword evidence="5 9" id="KW-0472">Membrane</keyword>
<accession>A0A939DPL9</accession>
<dbReference type="Gene3D" id="1.25.40.10">
    <property type="entry name" value="Tetratricopeptide repeat domain"/>
    <property type="match status" value="1"/>
</dbReference>
<evidence type="ECO:0000313" key="12">
    <source>
        <dbReference type="Proteomes" id="UP000664654"/>
    </source>
</evidence>
<organism evidence="11 12">
    <name type="scientific">Bowmanella dokdonensis</name>
    <dbReference type="NCBI Taxonomy" id="751969"/>
    <lineage>
        <taxon>Bacteria</taxon>
        <taxon>Pseudomonadati</taxon>
        <taxon>Pseudomonadota</taxon>
        <taxon>Gammaproteobacteria</taxon>
        <taxon>Alteromonadales</taxon>
        <taxon>Alteromonadaceae</taxon>
        <taxon>Bowmanella</taxon>
    </lineage>
</organism>
<name>A0A939DPL9_9ALTE</name>
<dbReference type="PANTHER" id="PTHR38035:SF1">
    <property type="entry name" value="ANCILLARY SECYEG TRANSLOCON SUBUNIT"/>
    <property type="match status" value="1"/>
</dbReference>
<evidence type="ECO:0000256" key="9">
    <source>
        <dbReference type="SAM" id="Phobius"/>
    </source>
</evidence>
<dbReference type="SUPFAM" id="SSF48452">
    <property type="entry name" value="TPR-like"/>
    <property type="match status" value="1"/>
</dbReference>
<sequence length="207" mass="22781">MESYSTEEQQVEAIKQFWKENGTSIILGAVIGLGGLWGWRYYNDQRIEAQETASIQYEQTVESLSQNEQGFTSALTYLEQNKDNNYAMLLAFQLAQEAVSRDDLNEAAKQLSFVVNSTDVPAIAALANIRLARVHIQQAAYEQAMSALDAVGQESFNAQVQELRGDIHASQGNLDKARAAYSAALEDNAGNNLLKMKLDNLIAKASA</sequence>
<evidence type="ECO:0000256" key="6">
    <source>
        <dbReference type="ARBA" id="ARBA00023186"/>
    </source>
</evidence>